<dbReference type="GO" id="GO:0016780">
    <property type="term" value="F:phosphotransferase activity, for other substituted phosphate groups"/>
    <property type="evidence" value="ECO:0007669"/>
    <property type="project" value="TreeGrafter"/>
</dbReference>
<proteinExistence type="inferred from homology"/>
<reference evidence="11" key="3">
    <citation type="journal article" date="2019" name="Microbiol. Resour. Announc.">
        <title>Draft Genome Sequences of Type Strains of Gordonibacter faecihominis, Paraeggerthella hongkongensis, Parvibacter caecicola,Slackia equolifaciens, Slackia faecicanis, and Slackia isoflavoniconvertens.</title>
        <authorList>
            <person name="Danylec N."/>
            <person name="Stoll D.A."/>
            <person name="Dotsch A."/>
            <person name="Huch M."/>
        </authorList>
    </citation>
    <scope>NUCLEOTIDE SEQUENCE</scope>
    <source>
        <strain evidence="11">DSM 16107</strain>
    </source>
</reference>
<feature type="transmembrane region" description="Helical" evidence="8">
    <location>
        <begin position="68"/>
        <end position="97"/>
    </location>
</feature>
<dbReference type="EMBL" id="QICC01000013">
    <property type="protein sequence ID" value="RNM42426.1"/>
    <property type="molecule type" value="Genomic_DNA"/>
</dbReference>
<keyword evidence="7 8" id="KW-0472">Membrane</keyword>
<organism evidence="11 13">
    <name type="scientific">Eggerthella sinensis</name>
    <dbReference type="NCBI Taxonomy" id="242230"/>
    <lineage>
        <taxon>Bacteria</taxon>
        <taxon>Bacillati</taxon>
        <taxon>Actinomycetota</taxon>
        <taxon>Coriobacteriia</taxon>
        <taxon>Eggerthellales</taxon>
        <taxon>Eggerthellaceae</taxon>
        <taxon>Eggerthella</taxon>
    </lineage>
</organism>
<gene>
    <name evidence="10" type="ORF">C1876_03815</name>
    <name evidence="11" type="ORF">DMP09_05130</name>
</gene>
<keyword evidence="6 8" id="KW-1133">Transmembrane helix</keyword>
<dbReference type="EMBL" id="PPTT01000005">
    <property type="protein sequence ID" value="RDB70505.1"/>
    <property type="molecule type" value="Genomic_DNA"/>
</dbReference>
<dbReference type="OrthoDB" id="9808602at2"/>
<dbReference type="PANTHER" id="PTHR30576">
    <property type="entry name" value="COLANIC BIOSYNTHESIS UDP-GLUCOSE LIPID CARRIER TRANSFERASE"/>
    <property type="match status" value="1"/>
</dbReference>
<evidence type="ECO:0000256" key="8">
    <source>
        <dbReference type="SAM" id="Phobius"/>
    </source>
</evidence>
<evidence type="ECO:0000313" key="12">
    <source>
        <dbReference type="Proteomes" id="UP000253817"/>
    </source>
</evidence>
<keyword evidence="5 8" id="KW-0812">Transmembrane</keyword>
<dbReference type="AlphaFoldDB" id="A0A3N0J0A3"/>
<keyword evidence="4 11" id="KW-0808">Transferase</keyword>
<dbReference type="InterPro" id="IPR003362">
    <property type="entry name" value="Bact_transf"/>
</dbReference>
<evidence type="ECO:0000256" key="4">
    <source>
        <dbReference type="ARBA" id="ARBA00022679"/>
    </source>
</evidence>
<reference evidence="10 12" key="1">
    <citation type="journal article" date="2018" name="Elife">
        <title>Discovery and characterization of a prevalent human gut bacterial enzyme sufficient for the inactivation of a family of plant toxins.</title>
        <authorList>
            <person name="Koppel N."/>
            <person name="Bisanz J.E."/>
            <person name="Pandelia M.E."/>
            <person name="Turnbaugh P.J."/>
            <person name="Balskus E.P."/>
        </authorList>
    </citation>
    <scope>NUCLEOTIDE SEQUENCE [LARGE SCALE GENOMIC DNA]</scope>
    <source>
        <strain evidence="10 12">DSM 16107</strain>
    </source>
</reference>
<feature type="domain" description="Bacterial sugar transferase" evidence="9">
    <location>
        <begin position="66"/>
        <end position="258"/>
    </location>
</feature>
<accession>A0A3N0J0A3</accession>
<dbReference type="GO" id="GO:0005886">
    <property type="term" value="C:plasma membrane"/>
    <property type="evidence" value="ECO:0007669"/>
    <property type="project" value="UniProtKB-SubCell"/>
</dbReference>
<evidence type="ECO:0000313" key="11">
    <source>
        <dbReference type="EMBL" id="RNM42426.1"/>
    </source>
</evidence>
<evidence type="ECO:0000256" key="5">
    <source>
        <dbReference type="ARBA" id="ARBA00022692"/>
    </source>
</evidence>
<evidence type="ECO:0000256" key="7">
    <source>
        <dbReference type="ARBA" id="ARBA00023136"/>
    </source>
</evidence>
<sequence length="264" mass="29535">MDGATLSDECSLDPDEVGFAADGAALSGAEQHVAYVNKHEFEVGSAEFEQACREKDARTVGYRCVKRLVDVVVSLVVVAFLVLLWPLTLMVLAAAAVSAHANPLYVQKRVGRYGRVLNILKLRTMVGDSDDVEKYLDDHQLEQWRKERKVENDPRITKVGAFLRKTSLDEIPQFINVLLGHMSIIGPRPVSMEEIAWYGEDKTLALSCPQGITGWWQITDRNDAVWDDGSRQEAELYYVRNASLKLDASIFIGTFKSITEKTGR</sequence>
<dbReference type="Proteomes" id="UP000270112">
    <property type="component" value="Unassembled WGS sequence"/>
</dbReference>
<evidence type="ECO:0000259" key="9">
    <source>
        <dbReference type="Pfam" id="PF02397"/>
    </source>
</evidence>
<dbReference type="PANTHER" id="PTHR30576:SF4">
    <property type="entry name" value="UNDECAPRENYL-PHOSPHATE GALACTOSE PHOSPHOTRANSFERASE"/>
    <property type="match status" value="1"/>
</dbReference>
<dbReference type="Pfam" id="PF02397">
    <property type="entry name" value="Bac_transf"/>
    <property type="match status" value="1"/>
</dbReference>
<evidence type="ECO:0000256" key="1">
    <source>
        <dbReference type="ARBA" id="ARBA00004236"/>
    </source>
</evidence>
<keyword evidence="12" id="KW-1185">Reference proteome</keyword>
<name>A0A3N0J0A3_9ACTN</name>
<keyword evidence="3" id="KW-1003">Cell membrane</keyword>
<comment type="similarity">
    <text evidence="2">Belongs to the bacterial sugar transferase family.</text>
</comment>
<comment type="subcellular location">
    <subcellularLocation>
        <location evidence="1">Cell membrane</location>
    </subcellularLocation>
</comment>
<protein>
    <submittedName>
        <fullName evidence="11">Sugar transferase</fullName>
    </submittedName>
</protein>
<evidence type="ECO:0000256" key="6">
    <source>
        <dbReference type="ARBA" id="ARBA00022989"/>
    </source>
</evidence>
<evidence type="ECO:0000313" key="13">
    <source>
        <dbReference type="Proteomes" id="UP000270112"/>
    </source>
</evidence>
<dbReference type="Proteomes" id="UP000253817">
    <property type="component" value="Unassembled WGS sequence"/>
</dbReference>
<evidence type="ECO:0000256" key="3">
    <source>
        <dbReference type="ARBA" id="ARBA00022475"/>
    </source>
</evidence>
<evidence type="ECO:0000256" key="2">
    <source>
        <dbReference type="ARBA" id="ARBA00006464"/>
    </source>
</evidence>
<reference evidence="13" key="2">
    <citation type="submission" date="2018-05" db="EMBL/GenBank/DDBJ databases">
        <title>Genome Sequencing of selected type strains of the family Eggerthellaceae.</title>
        <authorList>
            <person name="Danylec N."/>
            <person name="Stoll D.A."/>
            <person name="Doetsch A."/>
            <person name="Huch M."/>
        </authorList>
    </citation>
    <scope>NUCLEOTIDE SEQUENCE [LARGE SCALE GENOMIC DNA]</scope>
    <source>
        <strain evidence="13">DSM 16107</strain>
    </source>
</reference>
<comment type="caution">
    <text evidence="11">The sequence shown here is derived from an EMBL/GenBank/DDBJ whole genome shotgun (WGS) entry which is preliminary data.</text>
</comment>
<evidence type="ECO:0000313" key="10">
    <source>
        <dbReference type="EMBL" id="RDB70505.1"/>
    </source>
</evidence>